<dbReference type="Gene3D" id="3.30.530.20">
    <property type="match status" value="1"/>
</dbReference>
<dbReference type="SUPFAM" id="SSF55961">
    <property type="entry name" value="Bet v1-like"/>
    <property type="match status" value="1"/>
</dbReference>
<gene>
    <name evidence="2" type="ORF">WJX72_009079</name>
</gene>
<keyword evidence="3" id="KW-1185">Reference proteome</keyword>
<feature type="region of interest" description="Disordered" evidence="1">
    <location>
        <begin position="1"/>
        <end position="57"/>
    </location>
</feature>
<organism evidence="2 3">
    <name type="scientific">[Myrmecia] bisecta</name>
    <dbReference type="NCBI Taxonomy" id="41462"/>
    <lineage>
        <taxon>Eukaryota</taxon>
        <taxon>Viridiplantae</taxon>
        <taxon>Chlorophyta</taxon>
        <taxon>core chlorophytes</taxon>
        <taxon>Trebouxiophyceae</taxon>
        <taxon>Trebouxiales</taxon>
        <taxon>Trebouxiaceae</taxon>
        <taxon>Myrmecia</taxon>
    </lineage>
</organism>
<reference evidence="2 3" key="1">
    <citation type="journal article" date="2024" name="Nat. Commun.">
        <title>Phylogenomics reveals the evolutionary origins of lichenization in chlorophyte algae.</title>
        <authorList>
            <person name="Puginier C."/>
            <person name="Libourel C."/>
            <person name="Otte J."/>
            <person name="Skaloud P."/>
            <person name="Haon M."/>
            <person name="Grisel S."/>
            <person name="Petersen M."/>
            <person name="Berrin J.G."/>
            <person name="Delaux P.M."/>
            <person name="Dal Grande F."/>
            <person name="Keller J."/>
        </authorList>
    </citation>
    <scope>NUCLEOTIDE SEQUENCE [LARGE SCALE GENOMIC DNA]</scope>
    <source>
        <strain evidence="2 3">SAG 2043</strain>
    </source>
</reference>
<evidence type="ECO:0008006" key="4">
    <source>
        <dbReference type="Google" id="ProtNLM"/>
    </source>
</evidence>
<feature type="compositionally biased region" description="Low complexity" evidence="1">
    <location>
        <begin position="38"/>
        <end position="52"/>
    </location>
</feature>
<dbReference type="AlphaFoldDB" id="A0AAW1QB49"/>
<evidence type="ECO:0000313" key="2">
    <source>
        <dbReference type="EMBL" id="KAK9818228.1"/>
    </source>
</evidence>
<accession>A0AAW1QB49</accession>
<sequence>MGCAHSSPTLEDREHSRSGHIAHGAKKAVYPPAPREVSSASAGAAPAGASRSLPQPVEKPSSFCQLLETWQKDQSLEGLSTEELLMLWDQDLSLALRALDTVLQLVEAKKQQTPEKFSKAELLSHPEGPLRTTSSRIPVGFDAYRNCSGLPATALEVIAAVEQLGREQSIEDSAEQLSGIRPRVSTETDAAAGSLPIAWTAAEDAVIKTALALSEDGRILAAHELLQSLCTRKGISYATLAAHLATLGLDAHHLTTLAGDIRKGMAAMRDDDGWTVSRHDELKVLYRHEKGTKVHSLKFEATFDCPLSHLLALAREFDLTSTWNRYVLDSTVIHEPSIFESFIYAAAWLPFPFTHQDVLLHARGADCAEEERCLFVMVNDVTESNLPADPAAVPAAAAKRRRAAILPGTCLRLEPLPPGPDGKARTRGTMLAHVDPQLPFVPAVLVNFVLKVMSPFAYNQMKAVLRDTFARADAPLPMRVKAKPHIYARVMARVAEFIPGY</sequence>
<name>A0AAW1QB49_9CHLO</name>
<comment type="caution">
    <text evidence="2">The sequence shown here is derived from an EMBL/GenBank/DDBJ whole genome shotgun (WGS) entry which is preliminary data.</text>
</comment>
<dbReference type="InterPro" id="IPR023393">
    <property type="entry name" value="START-like_dom_sf"/>
</dbReference>
<dbReference type="EMBL" id="JALJOR010000004">
    <property type="protein sequence ID" value="KAK9818228.1"/>
    <property type="molecule type" value="Genomic_DNA"/>
</dbReference>
<evidence type="ECO:0000256" key="1">
    <source>
        <dbReference type="SAM" id="MobiDB-lite"/>
    </source>
</evidence>
<evidence type="ECO:0000313" key="3">
    <source>
        <dbReference type="Proteomes" id="UP001489004"/>
    </source>
</evidence>
<protein>
    <recommendedName>
        <fullName evidence="4">START domain-containing protein</fullName>
    </recommendedName>
</protein>
<proteinExistence type="predicted"/>
<dbReference type="Proteomes" id="UP001489004">
    <property type="component" value="Unassembled WGS sequence"/>
</dbReference>